<gene>
    <name evidence="2" type="primary">Colec12-L2</name>
    <name evidence="2" type="ORF">Hamer_G012682</name>
</gene>
<dbReference type="EMBL" id="JAHLQT010031643">
    <property type="protein sequence ID" value="KAG7160141.1"/>
    <property type="molecule type" value="Genomic_DNA"/>
</dbReference>
<evidence type="ECO:0000259" key="1">
    <source>
        <dbReference type="PROSITE" id="PS50041"/>
    </source>
</evidence>
<dbReference type="PANTHER" id="PTHR22801:SF63">
    <property type="entry name" value="C-TYPE LECTIN DOMAIN-CONTAINING PROTEIN"/>
    <property type="match status" value="1"/>
</dbReference>
<dbReference type="Proteomes" id="UP000747542">
    <property type="component" value="Unassembled WGS sequence"/>
</dbReference>
<organism evidence="2 3">
    <name type="scientific">Homarus americanus</name>
    <name type="common">American lobster</name>
    <dbReference type="NCBI Taxonomy" id="6706"/>
    <lineage>
        <taxon>Eukaryota</taxon>
        <taxon>Metazoa</taxon>
        <taxon>Ecdysozoa</taxon>
        <taxon>Arthropoda</taxon>
        <taxon>Crustacea</taxon>
        <taxon>Multicrustacea</taxon>
        <taxon>Malacostraca</taxon>
        <taxon>Eumalacostraca</taxon>
        <taxon>Eucarida</taxon>
        <taxon>Decapoda</taxon>
        <taxon>Pleocyemata</taxon>
        <taxon>Astacidea</taxon>
        <taxon>Nephropoidea</taxon>
        <taxon>Nephropidae</taxon>
        <taxon>Homarus</taxon>
    </lineage>
</organism>
<dbReference type="Gene3D" id="3.10.100.10">
    <property type="entry name" value="Mannose-Binding Protein A, subunit A"/>
    <property type="match status" value="1"/>
</dbReference>
<dbReference type="InterPro" id="IPR016186">
    <property type="entry name" value="C-type_lectin-like/link_sf"/>
</dbReference>
<sequence length="153" mass="17231">MAGVNGCSPGFVDINGECFSFRPEVSLDWEDSQVYCTNTSYSIGLAEVKNANTHREVYEYIKTYGLTGSFWLGASDLEYDGDWVWLDGTRVERGTPFWSLHYGVLGTYLRLNSWSQEPTGGAEENCLALDSGRFFYFNDVACDKMNHPICQEA</sequence>
<dbReference type="AlphaFoldDB" id="A0A8J5JM51"/>
<comment type="caution">
    <text evidence="2">The sequence shown here is derived from an EMBL/GenBank/DDBJ whole genome shotgun (WGS) entry which is preliminary data.</text>
</comment>
<proteinExistence type="predicted"/>
<evidence type="ECO:0000313" key="3">
    <source>
        <dbReference type="Proteomes" id="UP000747542"/>
    </source>
</evidence>
<dbReference type="CDD" id="cd00037">
    <property type="entry name" value="CLECT"/>
    <property type="match status" value="1"/>
</dbReference>
<dbReference type="InterPro" id="IPR016187">
    <property type="entry name" value="CTDL_fold"/>
</dbReference>
<name>A0A8J5JM51_HOMAM</name>
<feature type="domain" description="C-type lectin" evidence="1">
    <location>
        <begin position="14"/>
        <end position="151"/>
    </location>
</feature>
<keyword evidence="3" id="KW-1185">Reference proteome</keyword>
<dbReference type="SMART" id="SM00034">
    <property type="entry name" value="CLECT"/>
    <property type="match status" value="1"/>
</dbReference>
<dbReference type="InterPro" id="IPR050801">
    <property type="entry name" value="Ca-Dep_Lectins_ImmuneDev"/>
</dbReference>
<dbReference type="Pfam" id="PF00059">
    <property type="entry name" value="Lectin_C"/>
    <property type="match status" value="1"/>
</dbReference>
<dbReference type="PANTHER" id="PTHR22801">
    <property type="entry name" value="LITHOSTATHINE"/>
    <property type="match status" value="1"/>
</dbReference>
<protein>
    <submittedName>
        <fullName evidence="2">Collectin-12-like 2</fullName>
    </submittedName>
</protein>
<dbReference type="SUPFAM" id="SSF56436">
    <property type="entry name" value="C-type lectin-like"/>
    <property type="match status" value="1"/>
</dbReference>
<dbReference type="PROSITE" id="PS50041">
    <property type="entry name" value="C_TYPE_LECTIN_2"/>
    <property type="match status" value="1"/>
</dbReference>
<reference evidence="2" key="1">
    <citation type="journal article" date="2021" name="Sci. Adv.">
        <title>The American lobster genome reveals insights on longevity, neural, and immune adaptations.</title>
        <authorList>
            <person name="Polinski J.M."/>
            <person name="Zimin A.V."/>
            <person name="Clark K.F."/>
            <person name="Kohn A.B."/>
            <person name="Sadowski N."/>
            <person name="Timp W."/>
            <person name="Ptitsyn A."/>
            <person name="Khanna P."/>
            <person name="Romanova D.Y."/>
            <person name="Williams P."/>
            <person name="Greenwood S.J."/>
            <person name="Moroz L.L."/>
            <person name="Walt D.R."/>
            <person name="Bodnar A.G."/>
        </authorList>
    </citation>
    <scope>NUCLEOTIDE SEQUENCE</scope>
    <source>
        <strain evidence="2">GMGI-L3</strain>
    </source>
</reference>
<accession>A0A8J5JM51</accession>
<evidence type="ECO:0000313" key="2">
    <source>
        <dbReference type="EMBL" id="KAG7160141.1"/>
    </source>
</evidence>
<dbReference type="InterPro" id="IPR001304">
    <property type="entry name" value="C-type_lectin-like"/>
</dbReference>